<dbReference type="Gene3D" id="6.10.250.2410">
    <property type="match status" value="1"/>
</dbReference>
<dbReference type="PANTHER" id="PTHR33969">
    <property type="entry name" value="SEGREGATION AND CONDENSATION PROTEIN A"/>
    <property type="match status" value="1"/>
</dbReference>
<evidence type="ECO:0000313" key="2">
    <source>
        <dbReference type="EMBL" id="BBE31070.1"/>
    </source>
</evidence>
<dbReference type="AlphaFoldDB" id="A0A7G1G3Q5"/>
<evidence type="ECO:0000313" key="3">
    <source>
        <dbReference type="Proteomes" id="UP000516361"/>
    </source>
</evidence>
<name>A0A7G1G3Q5_9BACT</name>
<dbReference type="Proteomes" id="UP000516361">
    <property type="component" value="Chromosome"/>
</dbReference>
<evidence type="ECO:0000256" key="1">
    <source>
        <dbReference type="ARBA" id="ARBA00044777"/>
    </source>
</evidence>
<dbReference type="RefSeq" id="WP_190613389.1">
    <property type="nucleotide sequence ID" value="NZ_AP018712.1"/>
</dbReference>
<organism evidence="2 3">
    <name type="scientific">Tepiditoga spiralis</name>
    <dbReference type="NCBI Taxonomy" id="2108365"/>
    <lineage>
        <taxon>Bacteria</taxon>
        <taxon>Thermotogati</taxon>
        <taxon>Thermotogota</taxon>
        <taxon>Thermotogae</taxon>
        <taxon>Petrotogales</taxon>
        <taxon>Petrotogaceae</taxon>
        <taxon>Tepiditoga</taxon>
    </lineage>
</organism>
<proteinExistence type="predicted"/>
<protein>
    <recommendedName>
        <fullName evidence="1">Segregation and condensation protein A</fullName>
    </recommendedName>
</protein>
<dbReference type="KEGG" id="ocy:OSSY52_12110"/>
<dbReference type="InParanoid" id="A0A7G1G3Q5"/>
<dbReference type="PANTHER" id="PTHR33969:SF2">
    <property type="entry name" value="SEGREGATION AND CONDENSATION PROTEIN A"/>
    <property type="match status" value="1"/>
</dbReference>
<reference evidence="2 3" key="1">
    <citation type="submission" date="2018-06" db="EMBL/GenBank/DDBJ databases">
        <title>Genome sequencing of Oceanotoga sp. sy52.</title>
        <authorList>
            <person name="Mori K."/>
        </authorList>
    </citation>
    <scope>NUCLEOTIDE SEQUENCE [LARGE SCALE GENOMIC DNA]</scope>
    <source>
        <strain evidence="3">sy52</strain>
    </source>
</reference>
<dbReference type="Pfam" id="PF02616">
    <property type="entry name" value="SMC_ScpA"/>
    <property type="match status" value="1"/>
</dbReference>
<dbReference type="FunCoup" id="A0A7G1G3Q5">
    <property type="interactions" value="292"/>
</dbReference>
<gene>
    <name evidence="2" type="ORF">OSSY52_12110</name>
</gene>
<keyword evidence="3" id="KW-1185">Reference proteome</keyword>
<sequence length="223" mass="26441">MLELDINIDIYSGSFQKLVELIKEKKISVRNIPVSKIADLFNEYIQKNKKNLKNVGEFMRLASYLTFLKSKELLPRSSKDNELRKHKDFLYNVIEDYELLKKTSNIIKNDFGTPRTKYIKIKNINTPNKENFSKQLELFFSEYISIQEKLEIIREVYTVEKAMEKLSTFDKISIYNLYEISEYNKLKFIVYFLGALTLVRNNIYKFESDTFIKAGEKIETTND</sequence>
<accession>A0A7G1G3Q5</accession>
<dbReference type="EMBL" id="AP018712">
    <property type="protein sequence ID" value="BBE31070.1"/>
    <property type="molecule type" value="Genomic_DNA"/>
</dbReference>
<dbReference type="InterPro" id="IPR003768">
    <property type="entry name" value="ScpA"/>
</dbReference>